<sequence>AVADTSIPGQKRHFVVEAQHDRLAQAEQTERVIHSIKPLKSFKSTDIPQRGLIPLPL</sequence>
<dbReference type="AlphaFoldDB" id="A0ABD0RXV6"/>
<evidence type="ECO:0000313" key="1">
    <source>
        <dbReference type="EMBL" id="KAL0203378.1"/>
    </source>
</evidence>
<dbReference type="Proteomes" id="UP001529510">
    <property type="component" value="Unassembled WGS sequence"/>
</dbReference>
<reference evidence="1 2" key="1">
    <citation type="submission" date="2024-05" db="EMBL/GenBank/DDBJ databases">
        <title>Genome sequencing and assembly of Indian major carp, Cirrhinus mrigala (Hamilton, 1822).</title>
        <authorList>
            <person name="Mohindra V."/>
            <person name="Chowdhury L.M."/>
            <person name="Lal K."/>
            <person name="Jena J.K."/>
        </authorList>
    </citation>
    <scope>NUCLEOTIDE SEQUENCE [LARGE SCALE GENOMIC DNA]</scope>
    <source>
        <strain evidence="1">CM1030</strain>
        <tissue evidence="1">Blood</tissue>
    </source>
</reference>
<proteinExistence type="predicted"/>
<organism evidence="1 2">
    <name type="scientific">Cirrhinus mrigala</name>
    <name type="common">Mrigala</name>
    <dbReference type="NCBI Taxonomy" id="683832"/>
    <lineage>
        <taxon>Eukaryota</taxon>
        <taxon>Metazoa</taxon>
        <taxon>Chordata</taxon>
        <taxon>Craniata</taxon>
        <taxon>Vertebrata</taxon>
        <taxon>Euteleostomi</taxon>
        <taxon>Actinopterygii</taxon>
        <taxon>Neopterygii</taxon>
        <taxon>Teleostei</taxon>
        <taxon>Ostariophysi</taxon>
        <taxon>Cypriniformes</taxon>
        <taxon>Cyprinidae</taxon>
        <taxon>Labeoninae</taxon>
        <taxon>Labeonini</taxon>
        <taxon>Cirrhinus</taxon>
    </lineage>
</organism>
<protein>
    <submittedName>
        <fullName evidence="1">Uncharacterized protein</fullName>
    </submittedName>
</protein>
<feature type="non-terminal residue" evidence="1">
    <location>
        <position position="1"/>
    </location>
</feature>
<keyword evidence="2" id="KW-1185">Reference proteome</keyword>
<comment type="caution">
    <text evidence="1">The sequence shown here is derived from an EMBL/GenBank/DDBJ whole genome shotgun (WGS) entry which is preliminary data.</text>
</comment>
<feature type="non-terminal residue" evidence="1">
    <location>
        <position position="57"/>
    </location>
</feature>
<name>A0ABD0RXV6_CIRMR</name>
<dbReference type="EMBL" id="JAMKFB020000001">
    <property type="protein sequence ID" value="KAL0203378.1"/>
    <property type="molecule type" value="Genomic_DNA"/>
</dbReference>
<accession>A0ABD0RXV6</accession>
<gene>
    <name evidence="1" type="ORF">M9458_001396</name>
</gene>
<evidence type="ECO:0000313" key="2">
    <source>
        <dbReference type="Proteomes" id="UP001529510"/>
    </source>
</evidence>